<dbReference type="KEGG" id="thao:NI17_014535"/>
<gene>
    <name evidence="1" type="ORF">NI17_014535</name>
</gene>
<dbReference type="InterPro" id="IPR032371">
    <property type="entry name" value="DUF4873"/>
</dbReference>
<accession>A0A399G7T2</accession>
<dbReference type="RefSeq" id="WP_068688525.1">
    <property type="nucleotide sequence ID" value="NZ_CP063196.1"/>
</dbReference>
<proteinExistence type="predicted"/>
<dbReference type="AlphaFoldDB" id="A0A399G7T2"/>
<dbReference type="Proteomes" id="UP000265719">
    <property type="component" value="Chromosome"/>
</dbReference>
<reference evidence="1" key="1">
    <citation type="submission" date="2020-10" db="EMBL/GenBank/DDBJ databases">
        <title>De novo genome project of the cellulose decomposer Thermobifida halotolerans type strain.</title>
        <authorList>
            <person name="Nagy I."/>
            <person name="Horvath B."/>
            <person name="Kukolya J."/>
            <person name="Nagy I."/>
            <person name="Orsini M."/>
        </authorList>
    </citation>
    <scope>NUCLEOTIDE SEQUENCE</scope>
    <source>
        <strain evidence="1">DSM 44931</strain>
    </source>
</reference>
<evidence type="ECO:0000313" key="2">
    <source>
        <dbReference type="Proteomes" id="UP000265719"/>
    </source>
</evidence>
<protein>
    <submittedName>
        <fullName evidence="1">DUF4873 domain-containing protein</fullName>
    </submittedName>
</protein>
<name>A0A399G7T2_9ACTN</name>
<dbReference type="OrthoDB" id="3683556at2"/>
<dbReference type="EMBL" id="CP063196">
    <property type="protein sequence ID" value="UOE18066.1"/>
    <property type="molecule type" value="Genomic_DNA"/>
</dbReference>
<evidence type="ECO:0000313" key="1">
    <source>
        <dbReference type="EMBL" id="UOE18066.1"/>
    </source>
</evidence>
<organism evidence="1 2">
    <name type="scientific">Thermobifida halotolerans</name>
    <dbReference type="NCBI Taxonomy" id="483545"/>
    <lineage>
        <taxon>Bacteria</taxon>
        <taxon>Bacillati</taxon>
        <taxon>Actinomycetota</taxon>
        <taxon>Actinomycetes</taxon>
        <taxon>Streptosporangiales</taxon>
        <taxon>Nocardiopsidaceae</taxon>
        <taxon>Thermobifida</taxon>
    </lineage>
</organism>
<dbReference type="Pfam" id="PF16170">
    <property type="entry name" value="DUF4873"/>
    <property type="match status" value="1"/>
</dbReference>
<keyword evidence="2" id="KW-1185">Reference proteome</keyword>
<sequence length="107" mass="11488">MSGTGDGEEEYRGPVTVVVDGAEVFVDAHLAGHFDPLTGTYRWVGRLAPAPEVSARFAAGRRAVLLRTPDGHEGRGELLEADLWGGHRVRGSGRPPFAVPELRADEL</sequence>